<proteinExistence type="predicted"/>
<protein>
    <submittedName>
        <fullName evidence="2">DUF4123 domain-containing protein</fullName>
    </submittedName>
</protein>
<evidence type="ECO:0000313" key="3">
    <source>
        <dbReference type="Proteomes" id="UP001597511"/>
    </source>
</evidence>
<dbReference type="RefSeq" id="WP_386096046.1">
    <property type="nucleotide sequence ID" value="NZ_JBHUOZ010000001.1"/>
</dbReference>
<dbReference type="EMBL" id="JBHUOZ010000001">
    <property type="protein sequence ID" value="MFD2919144.1"/>
    <property type="molecule type" value="Genomic_DNA"/>
</dbReference>
<accession>A0ABW6A1I3</accession>
<sequence>MKYLCLDMAINTAYPVIPLQQAFPVNQCLFKNTDDEFIWDAAPWLFALGSQDFYAVINDPLITFHHHLIIESNEGIDFLREHLQQFLYQEKENKTHYYRFWDARVLLRELPQYSEERLNLFFKDYIPAIYLEEGNKDQLVKLSLNNRQLLQIEKCSRSQVFMPVTDTVDTSDATRTQKINYPDMPATPAKKRRFWTG</sequence>
<gene>
    <name evidence="2" type="ORF">ACFS6H_05420</name>
</gene>
<feature type="domain" description="DUF4123" evidence="1">
    <location>
        <begin position="3"/>
        <end position="118"/>
    </location>
</feature>
<comment type="caution">
    <text evidence="2">The sequence shown here is derived from an EMBL/GenBank/DDBJ whole genome shotgun (WGS) entry which is preliminary data.</text>
</comment>
<dbReference type="Pfam" id="PF13503">
    <property type="entry name" value="DUF4123"/>
    <property type="match status" value="1"/>
</dbReference>
<reference evidence="3" key="1">
    <citation type="journal article" date="2019" name="Int. J. Syst. Evol. Microbiol.">
        <title>The Global Catalogue of Microorganisms (GCM) 10K type strain sequencing project: providing services to taxonomists for standard genome sequencing and annotation.</title>
        <authorList>
            <consortium name="The Broad Institute Genomics Platform"/>
            <consortium name="The Broad Institute Genome Sequencing Center for Infectious Disease"/>
            <person name="Wu L."/>
            <person name="Ma J."/>
        </authorList>
    </citation>
    <scope>NUCLEOTIDE SEQUENCE [LARGE SCALE GENOMIC DNA]</scope>
    <source>
        <strain evidence="3">KCTC 23299</strain>
    </source>
</reference>
<name>A0ABW6A1I3_9BACT</name>
<evidence type="ECO:0000313" key="2">
    <source>
        <dbReference type="EMBL" id="MFD2919144.1"/>
    </source>
</evidence>
<evidence type="ECO:0000259" key="1">
    <source>
        <dbReference type="Pfam" id="PF13503"/>
    </source>
</evidence>
<dbReference type="Proteomes" id="UP001597511">
    <property type="component" value="Unassembled WGS sequence"/>
</dbReference>
<organism evidence="2 3">
    <name type="scientific">Terrimonas rubra</name>
    <dbReference type="NCBI Taxonomy" id="1035890"/>
    <lineage>
        <taxon>Bacteria</taxon>
        <taxon>Pseudomonadati</taxon>
        <taxon>Bacteroidota</taxon>
        <taxon>Chitinophagia</taxon>
        <taxon>Chitinophagales</taxon>
        <taxon>Chitinophagaceae</taxon>
        <taxon>Terrimonas</taxon>
    </lineage>
</organism>
<keyword evidence="3" id="KW-1185">Reference proteome</keyword>
<dbReference type="InterPro" id="IPR025391">
    <property type="entry name" value="DUF4123"/>
</dbReference>